<feature type="region of interest" description="G4" evidence="7">
    <location>
        <begin position="421"/>
        <end position="424"/>
    </location>
</feature>
<evidence type="ECO:0000313" key="11">
    <source>
        <dbReference type="Proteomes" id="UP000254841"/>
    </source>
</evidence>
<dbReference type="NCBIfam" id="TIGR00231">
    <property type="entry name" value="small_GTP"/>
    <property type="match status" value="1"/>
</dbReference>
<evidence type="ECO:0000256" key="7">
    <source>
        <dbReference type="PROSITE-ProRule" id="PRU01050"/>
    </source>
</evidence>
<evidence type="ECO:0000256" key="3">
    <source>
        <dbReference type="ARBA" id="ARBA00022741"/>
    </source>
</evidence>
<dbReference type="CDD" id="cd04163">
    <property type="entry name" value="Era"/>
    <property type="match status" value="1"/>
</dbReference>
<keyword evidence="6" id="KW-1003">Cell membrane</keyword>
<feature type="region of interest" description="G2" evidence="7">
    <location>
        <begin position="332"/>
        <end position="336"/>
    </location>
</feature>
<dbReference type="EMBL" id="UGHV01000001">
    <property type="protein sequence ID" value="STO98025.1"/>
    <property type="molecule type" value="Genomic_DNA"/>
</dbReference>
<evidence type="ECO:0000256" key="4">
    <source>
        <dbReference type="ARBA" id="ARBA00022884"/>
    </source>
</evidence>
<dbReference type="Gene3D" id="3.30.300.20">
    <property type="match status" value="2"/>
</dbReference>
<evidence type="ECO:0000259" key="9">
    <source>
        <dbReference type="PROSITE" id="PS51713"/>
    </source>
</evidence>
<evidence type="ECO:0000256" key="2">
    <source>
        <dbReference type="ARBA" id="ARBA00020484"/>
    </source>
</evidence>
<comment type="subunit">
    <text evidence="6">Monomer.</text>
</comment>
<dbReference type="RefSeq" id="WP_115012205.1">
    <property type="nucleotide sequence ID" value="NZ_UGHV01000001.1"/>
</dbReference>
<dbReference type="InterPro" id="IPR009019">
    <property type="entry name" value="KH_sf_prok-type"/>
</dbReference>
<dbReference type="CDD" id="cd22534">
    <property type="entry name" value="KH-II_Era"/>
    <property type="match status" value="1"/>
</dbReference>
<dbReference type="Pfam" id="PF07650">
    <property type="entry name" value="KH_2"/>
    <property type="match status" value="1"/>
</dbReference>
<dbReference type="InterPro" id="IPR005225">
    <property type="entry name" value="Small_GTP-bd"/>
</dbReference>
<dbReference type="InterPro" id="IPR030388">
    <property type="entry name" value="G_ERA_dom"/>
</dbReference>
<name>A0A377J6Z1_9HELI</name>
<keyword evidence="6" id="KW-0690">Ribosome biogenesis</keyword>
<accession>A0A377J6Z1</accession>
<dbReference type="PANTHER" id="PTHR42698:SF1">
    <property type="entry name" value="GTPASE ERA, MITOCHONDRIAL"/>
    <property type="match status" value="1"/>
</dbReference>
<gene>
    <name evidence="6 10" type="primary">era</name>
    <name evidence="10" type="ORF">NCTC12410_01874</name>
</gene>
<dbReference type="GO" id="GO:0005829">
    <property type="term" value="C:cytosol"/>
    <property type="evidence" value="ECO:0007669"/>
    <property type="project" value="TreeGrafter"/>
</dbReference>
<keyword evidence="3 6" id="KW-0547">Nucleotide-binding</keyword>
<comment type="function">
    <text evidence="6">An essential GTPase that binds both GDP and GTP, with rapid nucleotide exchange. Plays a role in 16S rRNA processing and 30S ribosomal subunit biogenesis and possibly also in cell cycle regulation and energy metabolism.</text>
</comment>
<evidence type="ECO:0000256" key="5">
    <source>
        <dbReference type="ARBA" id="ARBA00023134"/>
    </source>
</evidence>
<dbReference type="Pfam" id="PF01926">
    <property type="entry name" value="MMR_HSR1"/>
    <property type="match status" value="1"/>
</dbReference>
<keyword evidence="4 6" id="KW-0694">RNA-binding</keyword>
<keyword evidence="6" id="KW-0699">rRNA-binding</keyword>
<protein>
    <recommendedName>
        <fullName evidence="2 6">GTPase Era</fullName>
    </recommendedName>
</protein>
<dbReference type="GO" id="GO:0005525">
    <property type="term" value="F:GTP binding"/>
    <property type="evidence" value="ECO:0007669"/>
    <property type="project" value="UniProtKB-UniRule"/>
</dbReference>
<evidence type="ECO:0000256" key="1">
    <source>
        <dbReference type="ARBA" id="ARBA00007921"/>
    </source>
</evidence>
<feature type="region of interest" description="G3" evidence="7">
    <location>
        <begin position="358"/>
        <end position="361"/>
    </location>
</feature>
<dbReference type="PROSITE" id="PS51713">
    <property type="entry name" value="G_ERA"/>
    <property type="match status" value="1"/>
</dbReference>
<feature type="binding site" evidence="6">
    <location>
        <begin position="306"/>
        <end position="313"/>
    </location>
    <ligand>
        <name>GTP</name>
        <dbReference type="ChEBI" id="CHEBI:37565"/>
    </ligand>
</feature>
<feature type="region of interest" description="G1" evidence="7">
    <location>
        <begin position="306"/>
        <end position="313"/>
    </location>
</feature>
<dbReference type="InterPro" id="IPR027417">
    <property type="entry name" value="P-loop_NTPase"/>
</dbReference>
<dbReference type="NCBIfam" id="TIGR00436">
    <property type="entry name" value="era"/>
    <property type="match status" value="1"/>
</dbReference>
<dbReference type="AlphaFoldDB" id="A0A377J6Z1"/>
<comment type="similarity">
    <text evidence="1 6 7">Belongs to the TRAFAC class TrmE-Era-EngA-EngB-Septin-like GTPase superfamily. Era GTPase family.</text>
</comment>
<keyword evidence="6" id="KW-0472">Membrane</keyword>
<dbReference type="HAMAP" id="MF_00367">
    <property type="entry name" value="GTPase_Era"/>
    <property type="match status" value="1"/>
</dbReference>
<dbReference type="SUPFAM" id="SSF54814">
    <property type="entry name" value="Prokaryotic type KH domain (KH-domain type II)"/>
    <property type="match status" value="2"/>
</dbReference>
<sequence length="745" mass="83466">MDSRSKAILVSLRGSEATQALHKQKVDSSVCENRANFIYDSVLFIAKSLLCFIRKKKTRDTARRKPMFLQKKVYPHPAPLNPKRKRSFFRNSNRFFFLQSRGEPRTSASSTRAVAGHYCPPYSRARAPRSGRESVAPCGAIEKMDSASAESVDRHALQSKARDDRKSNKSKQNTKDSRKNTQILKTLQNENTESVFDTNAAGGRKMDSTQNAQNLNNSQAAKPTPAPNPSDSKIEAQNLNESAKDSRICDEKSGLFKRVQGRILGVCNRSARAEIADLSRKAESTSKAESPLTPKTQKAGFIGVVGRPNTGKSSLLNLLVGEHLALISHKANATRNTMRFIVPYTTKDRTACQMIFVDTPGLHKREKLLNQFMLEAALKTMRDCDVCVFMASVFDDTKQYEEFLELLYANDSHKKHILVINKTDMLPPKKLLGVLEKYAKFSDKFSALIPISVKKSHNITELLESIAKLLPDSPPLFDEDEMTTHTMREIAKEMVRQSIFENLSDEIPYESDVIVTEFFYKPRTRDSVLGKHSADFGDSRAVITDKVTPTLESPKNSKSPTAKRSFFRKQGIPLAARRCFFRKQATAVQGGGTQAGFFRTPRILKEDDLGKCEKSAENKNQPQSKKVDSRGNALLSSLRADLSAWQSTQKSTTTLESTFATTNAPMHIAHIYANIYVLKPSQKRIIIGQNGSTIKRIGAAARESIERILGERVFLRLQVIVDKQWAKNANNLKSFGYNLQLQQSK</sequence>
<dbReference type="OrthoDB" id="9805918at2"/>
<dbReference type="InterPro" id="IPR004044">
    <property type="entry name" value="KH_dom_type_2"/>
</dbReference>
<feature type="compositionally biased region" description="Polar residues" evidence="8">
    <location>
        <begin position="180"/>
        <end position="197"/>
    </location>
</feature>
<feature type="binding site" evidence="6">
    <location>
        <begin position="358"/>
        <end position="362"/>
    </location>
    <ligand>
        <name>GTP</name>
        <dbReference type="ChEBI" id="CHEBI:37565"/>
    </ligand>
</feature>
<dbReference type="GO" id="GO:0070181">
    <property type="term" value="F:small ribosomal subunit rRNA binding"/>
    <property type="evidence" value="ECO:0007669"/>
    <property type="project" value="UniProtKB-UniRule"/>
</dbReference>
<dbReference type="Gene3D" id="3.40.50.300">
    <property type="entry name" value="P-loop containing nucleotide triphosphate hydrolases"/>
    <property type="match status" value="1"/>
</dbReference>
<reference evidence="10 11" key="1">
    <citation type="submission" date="2018-06" db="EMBL/GenBank/DDBJ databases">
        <authorList>
            <consortium name="Pathogen Informatics"/>
            <person name="Doyle S."/>
        </authorList>
    </citation>
    <scope>NUCLEOTIDE SEQUENCE [LARGE SCALE GENOMIC DNA]</scope>
    <source>
        <strain evidence="10 11">NCTC12410</strain>
    </source>
</reference>
<proteinExistence type="inferred from homology"/>
<keyword evidence="6" id="KW-0963">Cytoplasm</keyword>
<feature type="region of interest" description="Disordered" evidence="8">
    <location>
        <begin position="145"/>
        <end position="210"/>
    </location>
</feature>
<organism evidence="10 11">
    <name type="scientific">Helicobacter canis</name>
    <dbReference type="NCBI Taxonomy" id="29419"/>
    <lineage>
        <taxon>Bacteria</taxon>
        <taxon>Pseudomonadati</taxon>
        <taxon>Campylobacterota</taxon>
        <taxon>Epsilonproteobacteria</taxon>
        <taxon>Campylobacterales</taxon>
        <taxon>Helicobacteraceae</taxon>
        <taxon>Helicobacter</taxon>
    </lineage>
</organism>
<evidence type="ECO:0000313" key="10">
    <source>
        <dbReference type="EMBL" id="STO98025.1"/>
    </source>
</evidence>
<dbReference type="SUPFAM" id="SSF52540">
    <property type="entry name" value="P-loop containing nucleoside triphosphate hydrolases"/>
    <property type="match status" value="1"/>
</dbReference>
<feature type="compositionally biased region" description="Basic and acidic residues" evidence="8">
    <location>
        <begin position="151"/>
        <end position="179"/>
    </location>
</feature>
<evidence type="ECO:0000256" key="6">
    <source>
        <dbReference type="HAMAP-Rule" id="MF_00367"/>
    </source>
</evidence>
<dbReference type="InterPro" id="IPR005662">
    <property type="entry name" value="GTPase_Era-like"/>
</dbReference>
<dbReference type="GO" id="GO:0005886">
    <property type="term" value="C:plasma membrane"/>
    <property type="evidence" value="ECO:0007669"/>
    <property type="project" value="UniProtKB-SubCell"/>
</dbReference>
<keyword evidence="5 6" id="KW-0342">GTP-binding</keyword>
<dbReference type="GO" id="GO:0000028">
    <property type="term" value="P:ribosomal small subunit assembly"/>
    <property type="evidence" value="ECO:0007669"/>
    <property type="project" value="TreeGrafter"/>
</dbReference>
<evidence type="ECO:0000256" key="8">
    <source>
        <dbReference type="SAM" id="MobiDB-lite"/>
    </source>
</evidence>
<comment type="subcellular location">
    <subcellularLocation>
        <location evidence="6">Cytoplasm</location>
    </subcellularLocation>
    <subcellularLocation>
        <location evidence="6">Cell membrane</location>
        <topology evidence="6">Peripheral membrane protein</topology>
    </subcellularLocation>
</comment>
<dbReference type="InterPro" id="IPR006073">
    <property type="entry name" value="GTP-bd"/>
</dbReference>
<dbReference type="GO" id="GO:0043024">
    <property type="term" value="F:ribosomal small subunit binding"/>
    <property type="evidence" value="ECO:0007669"/>
    <property type="project" value="TreeGrafter"/>
</dbReference>
<dbReference type="PANTHER" id="PTHR42698">
    <property type="entry name" value="GTPASE ERA"/>
    <property type="match status" value="1"/>
</dbReference>
<feature type="region of interest" description="G5" evidence="7">
    <location>
        <begin position="451"/>
        <end position="453"/>
    </location>
</feature>
<dbReference type="GO" id="GO:0003924">
    <property type="term" value="F:GTPase activity"/>
    <property type="evidence" value="ECO:0007669"/>
    <property type="project" value="UniProtKB-UniRule"/>
</dbReference>
<dbReference type="Proteomes" id="UP000254841">
    <property type="component" value="Unassembled WGS sequence"/>
</dbReference>
<feature type="binding site" evidence="6">
    <location>
        <begin position="421"/>
        <end position="424"/>
    </location>
    <ligand>
        <name>GTP</name>
        <dbReference type="ChEBI" id="CHEBI:37565"/>
    </ligand>
</feature>
<feature type="domain" description="Era-type G" evidence="9">
    <location>
        <begin position="298"/>
        <end position="472"/>
    </location>
</feature>
<dbReference type="InterPro" id="IPR015946">
    <property type="entry name" value="KH_dom-like_a/b"/>
</dbReference>